<dbReference type="KEGG" id="haq:DU484_06965"/>
<evidence type="ECO:0000256" key="1">
    <source>
        <dbReference type="SAM" id="MobiDB-lite"/>
    </source>
</evidence>
<dbReference type="Proteomes" id="UP000252985">
    <property type="component" value="Chromosome"/>
</dbReference>
<dbReference type="GeneID" id="37286705"/>
<gene>
    <name evidence="2" type="ORF">DU484_06965</name>
</gene>
<feature type="region of interest" description="Disordered" evidence="1">
    <location>
        <begin position="1"/>
        <end position="20"/>
    </location>
</feature>
<dbReference type="AlphaFoldDB" id="A0A345EBR0"/>
<evidence type="ECO:0000313" key="2">
    <source>
        <dbReference type="EMBL" id="AXG09632.1"/>
    </source>
</evidence>
<name>A0A345EBR0_9EURY</name>
<accession>A0A345EBR0</accession>
<dbReference type="RefSeq" id="WP_114605483.1">
    <property type="nucleotide sequence ID" value="NZ_CP031148.1"/>
</dbReference>
<dbReference type="EMBL" id="CP031148">
    <property type="protein sequence ID" value="AXG09632.1"/>
    <property type="molecule type" value="Genomic_DNA"/>
</dbReference>
<evidence type="ECO:0000313" key="3">
    <source>
        <dbReference type="Proteomes" id="UP000252985"/>
    </source>
</evidence>
<organism evidence="2 3">
    <name type="scientific">Haloplanus rubicundus</name>
    <dbReference type="NCBI Taxonomy" id="1547898"/>
    <lineage>
        <taxon>Archaea</taxon>
        <taxon>Methanobacteriati</taxon>
        <taxon>Methanobacteriota</taxon>
        <taxon>Stenosarchaea group</taxon>
        <taxon>Halobacteria</taxon>
        <taxon>Halobacteriales</taxon>
        <taxon>Haloferacaceae</taxon>
        <taxon>Haloplanus</taxon>
    </lineage>
</organism>
<protein>
    <submittedName>
        <fullName evidence="2">Uncharacterized protein</fullName>
    </submittedName>
</protein>
<proteinExistence type="predicted"/>
<reference evidence="2 3" key="1">
    <citation type="submission" date="2018-07" db="EMBL/GenBank/DDBJ databases">
        <title>Genome sequences of Haloplanus sp. CBA1112.</title>
        <authorList>
            <person name="Kim Y.B."/>
            <person name="Roh S.W."/>
        </authorList>
    </citation>
    <scope>NUCLEOTIDE SEQUENCE [LARGE SCALE GENOMIC DNA]</scope>
    <source>
        <strain evidence="2 3">CBA1112</strain>
    </source>
</reference>
<sequence length="103" mass="10088">MVGGGSPAPFEGVEGVTPPADGRVVAGAVRAVDGPAEAREAVGRDERRGVANVVEGGGGLVDGVGVYGRYTVVGREGVQGRANVGVGVAEVTGTDGRPFGVKS</sequence>